<dbReference type="EMBL" id="ML986484">
    <property type="protein sequence ID" value="KAF2281292.1"/>
    <property type="molecule type" value="Genomic_DNA"/>
</dbReference>
<feature type="chain" id="PRO_5025609488" description="Mid2 domain-containing protein" evidence="3">
    <location>
        <begin position="19"/>
        <end position="350"/>
    </location>
</feature>
<sequence length="350" mass="38017">MILSASILSIMIAAAVIAQEPTQIPPAGPGDPTNTQKIDQDTLAQSDGTVAPLSTGLTTSYSHLLFPTASVVVTELRSSPTPLSDLLSDDDYGSVRILGWTYRIDGNSPYNPFWAPMTYAAEYTTYSTSSRFFELCTQKTWDSTGDKFTFKEPCIPIYTECGGGWIRGPSTSKPCETAEASHKSSTDQDILQYRLTSSCITDLLYSTYGAWDPLSRIRCERPDLAGASPNTIYRMSPTEKPTINYEPSYSPQSGSNDKDSPPLGVYIGVPLGLLAAALIALQILLWKRKRQAERVTAANAGEEAETARNSEDLPKYTGPVAVPDPVVLPDHRIGDDDMSVRSTDPPPYAP</sequence>
<feature type="region of interest" description="Disordered" evidence="1">
    <location>
        <begin position="228"/>
        <end position="258"/>
    </location>
</feature>
<dbReference type="AlphaFoldDB" id="A0A6A6JXE7"/>
<evidence type="ECO:0000313" key="5">
    <source>
        <dbReference type="Proteomes" id="UP000800097"/>
    </source>
</evidence>
<keyword evidence="2" id="KW-1133">Transmembrane helix</keyword>
<evidence type="ECO:0000313" key="4">
    <source>
        <dbReference type="EMBL" id="KAF2281292.1"/>
    </source>
</evidence>
<feature type="compositionally biased region" description="Basic and acidic residues" evidence="1">
    <location>
        <begin position="305"/>
        <end position="314"/>
    </location>
</feature>
<feature type="transmembrane region" description="Helical" evidence="2">
    <location>
        <begin position="263"/>
        <end position="286"/>
    </location>
</feature>
<protein>
    <recommendedName>
        <fullName evidence="6">Mid2 domain-containing protein</fullName>
    </recommendedName>
</protein>
<keyword evidence="5" id="KW-1185">Reference proteome</keyword>
<accession>A0A6A6JXE7</accession>
<feature type="compositionally biased region" description="Basic and acidic residues" evidence="1">
    <location>
        <begin position="329"/>
        <end position="339"/>
    </location>
</feature>
<keyword evidence="2" id="KW-0812">Transmembrane</keyword>
<evidence type="ECO:0008006" key="6">
    <source>
        <dbReference type="Google" id="ProtNLM"/>
    </source>
</evidence>
<gene>
    <name evidence="4" type="ORF">EI97DRAFT_463648</name>
</gene>
<feature type="region of interest" description="Disordered" evidence="1">
    <location>
        <begin position="297"/>
        <end position="350"/>
    </location>
</feature>
<reference evidence="4" key="1">
    <citation type="journal article" date="2020" name="Stud. Mycol.">
        <title>101 Dothideomycetes genomes: a test case for predicting lifestyles and emergence of pathogens.</title>
        <authorList>
            <person name="Haridas S."/>
            <person name="Albert R."/>
            <person name="Binder M."/>
            <person name="Bloem J."/>
            <person name="Labutti K."/>
            <person name="Salamov A."/>
            <person name="Andreopoulos B."/>
            <person name="Baker S."/>
            <person name="Barry K."/>
            <person name="Bills G."/>
            <person name="Bluhm B."/>
            <person name="Cannon C."/>
            <person name="Castanera R."/>
            <person name="Culley D."/>
            <person name="Daum C."/>
            <person name="Ezra D."/>
            <person name="Gonzalez J."/>
            <person name="Henrissat B."/>
            <person name="Kuo A."/>
            <person name="Liang C."/>
            <person name="Lipzen A."/>
            <person name="Lutzoni F."/>
            <person name="Magnuson J."/>
            <person name="Mondo S."/>
            <person name="Nolan M."/>
            <person name="Ohm R."/>
            <person name="Pangilinan J."/>
            <person name="Park H.-J."/>
            <person name="Ramirez L."/>
            <person name="Alfaro M."/>
            <person name="Sun H."/>
            <person name="Tritt A."/>
            <person name="Yoshinaga Y."/>
            <person name="Zwiers L.-H."/>
            <person name="Turgeon B."/>
            <person name="Goodwin S."/>
            <person name="Spatafora J."/>
            <person name="Crous P."/>
            <person name="Grigoriev I."/>
        </authorList>
    </citation>
    <scope>NUCLEOTIDE SEQUENCE</scope>
    <source>
        <strain evidence="4">CBS 379.55</strain>
    </source>
</reference>
<dbReference type="Proteomes" id="UP000800097">
    <property type="component" value="Unassembled WGS sequence"/>
</dbReference>
<dbReference type="GeneID" id="54554546"/>
<keyword evidence="3" id="KW-0732">Signal</keyword>
<feature type="compositionally biased region" description="Low complexity" evidence="1">
    <location>
        <begin position="319"/>
        <end position="328"/>
    </location>
</feature>
<proteinExistence type="predicted"/>
<evidence type="ECO:0000256" key="3">
    <source>
        <dbReference type="SAM" id="SignalP"/>
    </source>
</evidence>
<feature type="signal peptide" evidence="3">
    <location>
        <begin position="1"/>
        <end position="18"/>
    </location>
</feature>
<evidence type="ECO:0000256" key="2">
    <source>
        <dbReference type="SAM" id="Phobius"/>
    </source>
</evidence>
<feature type="compositionally biased region" description="Polar residues" evidence="1">
    <location>
        <begin position="228"/>
        <end position="255"/>
    </location>
</feature>
<name>A0A6A6JXE7_WESOR</name>
<keyword evidence="2" id="KW-0472">Membrane</keyword>
<organism evidence="4 5">
    <name type="scientific">Westerdykella ornata</name>
    <dbReference type="NCBI Taxonomy" id="318751"/>
    <lineage>
        <taxon>Eukaryota</taxon>
        <taxon>Fungi</taxon>
        <taxon>Dikarya</taxon>
        <taxon>Ascomycota</taxon>
        <taxon>Pezizomycotina</taxon>
        <taxon>Dothideomycetes</taxon>
        <taxon>Pleosporomycetidae</taxon>
        <taxon>Pleosporales</taxon>
        <taxon>Sporormiaceae</taxon>
        <taxon>Westerdykella</taxon>
    </lineage>
</organism>
<dbReference type="RefSeq" id="XP_033658829.1">
    <property type="nucleotide sequence ID" value="XM_033801371.1"/>
</dbReference>
<evidence type="ECO:0000256" key="1">
    <source>
        <dbReference type="SAM" id="MobiDB-lite"/>
    </source>
</evidence>